<evidence type="ECO:0000256" key="2">
    <source>
        <dbReference type="ARBA" id="ARBA00022692"/>
    </source>
</evidence>
<dbReference type="PANTHER" id="PTHR23502">
    <property type="entry name" value="MAJOR FACILITATOR SUPERFAMILY"/>
    <property type="match status" value="1"/>
</dbReference>
<accession>W9XF78</accession>
<evidence type="ECO:0000313" key="7">
    <source>
        <dbReference type="EMBL" id="EXJ79167.1"/>
    </source>
</evidence>
<comment type="caution">
    <text evidence="7">The sequence shown here is derived from an EMBL/GenBank/DDBJ whole genome shotgun (WGS) entry which is preliminary data.</text>
</comment>
<feature type="transmembrane region" description="Helical" evidence="5">
    <location>
        <begin position="464"/>
        <end position="488"/>
    </location>
</feature>
<reference evidence="7 8" key="1">
    <citation type="submission" date="2013-03" db="EMBL/GenBank/DDBJ databases">
        <title>The Genome Sequence of Capronia epimyces CBS 606.96.</title>
        <authorList>
            <consortium name="The Broad Institute Genomics Platform"/>
            <person name="Cuomo C."/>
            <person name="de Hoog S."/>
            <person name="Gorbushina A."/>
            <person name="Walker B."/>
            <person name="Young S.K."/>
            <person name="Zeng Q."/>
            <person name="Gargeya S."/>
            <person name="Fitzgerald M."/>
            <person name="Haas B."/>
            <person name="Abouelleil A."/>
            <person name="Allen A.W."/>
            <person name="Alvarado L."/>
            <person name="Arachchi H.M."/>
            <person name="Berlin A.M."/>
            <person name="Chapman S.B."/>
            <person name="Gainer-Dewar J."/>
            <person name="Goldberg J."/>
            <person name="Griggs A."/>
            <person name="Gujja S."/>
            <person name="Hansen M."/>
            <person name="Howarth C."/>
            <person name="Imamovic A."/>
            <person name="Ireland A."/>
            <person name="Larimer J."/>
            <person name="McCowan C."/>
            <person name="Murphy C."/>
            <person name="Pearson M."/>
            <person name="Poon T.W."/>
            <person name="Priest M."/>
            <person name="Roberts A."/>
            <person name="Saif S."/>
            <person name="Shea T."/>
            <person name="Sisk P."/>
            <person name="Sykes S."/>
            <person name="Wortman J."/>
            <person name="Nusbaum C."/>
            <person name="Birren B."/>
        </authorList>
    </citation>
    <scope>NUCLEOTIDE SEQUENCE [LARGE SCALE GENOMIC DNA]</scope>
    <source>
        <strain evidence="7 8">CBS 606.96</strain>
    </source>
</reference>
<dbReference type="HOGENOM" id="CLU_008455_13_0_1"/>
<feature type="domain" description="Major facilitator superfamily (MFS) profile" evidence="6">
    <location>
        <begin position="78"/>
        <end position="554"/>
    </location>
</feature>
<dbReference type="eggNOG" id="KOG0255">
    <property type="taxonomic scope" value="Eukaryota"/>
</dbReference>
<comment type="subcellular location">
    <subcellularLocation>
        <location evidence="1">Membrane</location>
        <topology evidence="1">Multi-pass membrane protein</topology>
    </subcellularLocation>
</comment>
<feature type="transmembrane region" description="Helical" evidence="5">
    <location>
        <begin position="174"/>
        <end position="197"/>
    </location>
</feature>
<keyword evidence="8" id="KW-1185">Reference proteome</keyword>
<evidence type="ECO:0000256" key="5">
    <source>
        <dbReference type="SAM" id="Phobius"/>
    </source>
</evidence>
<name>W9XF78_9EURO</name>
<dbReference type="STRING" id="1182542.W9XF78"/>
<evidence type="ECO:0000256" key="4">
    <source>
        <dbReference type="ARBA" id="ARBA00023136"/>
    </source>
</evidence>
<dbReference type="PROSITE" id="PS50850">
    <property type="entry name" value="MFS"/>
    <property type="match status" value="1"/>
</dbReference>
<feature type="transmembrane region" description="Helical" evidence="5">
    <location>
        <begin position="354"/>
        <end position="380"/>
    </location>
</feature>
<feature type="transmembrane region" description="Helical" evidence="5">
    <location>
        <begin position="121"/>
        <end position="138"/>
    </location>
</feature>
<feature type="transmembrane region" description="Helical" evidence="5">
    <location>
        <begin position="76"/>
        <end position="101"/>
    </location>
</feature>
<gene>
    <name evidence="7" type="ORF">A1O3_08668</name>
</gene>
<feature type="transmembrane region" description="Helical" evidence="5">
    <location>
        <begin position="433"/>
        <end position="452"/>
    </location>
</feature>
<dbReference type="InterPro" id="IPR020846">
    <property type="entry name" value="MFS_dom"/>
</dbReference>
<feature type="transmembrane region" description="Helical" evidence="5">
    <location>
        <begin position="531"/>
        <end position="552"/>
    </location>
</feature>
<feature type="transmembrane region" description="Helical" evidence="5">
    <location>
        <begin position="145"/>
        <end position="162"/>
    </location>
</feature>
<feature type="transmembrane region" description="Helical" evidence="5">
    <location>
        <begin position="400"/>
        <end position="421"/>
    </location>
</feature>
<dbReference type="AlphaFoldDB" id="W9XF78"/>
<dbReference type="GO" id="GO:0005886">
    <property type="term" value="C:plasma membrane"/>
    <property type="evidence" value="ECO:0007669"/>
    <property type="project" value="TreeGrafter"/>
</dbReference>
<evidence type="ECO:0000256" key="3">
    <source>
        <dbReference type="ARBA" id="ARBA00022989"/>
    </source>
</evidence>
<evidence type="ECO:0000259" key="6">
    <source>
        <dbReference type="PROSITE" id="PS50850"/>
    </source>
</evidence>
<dbReference type="SUPFAM" id="SSF103473">
    <property type="entry name" value="MFS general substrate transporter"/>
    <property type="match status" value="1"/>
</dbReference>
<feature type="transmembrane region" description="Helical" evidence="5">
    <location>
        <begin position="235"/>
        <end position="253"/>
    </location>
</feature>
<dbReference type="InterPro" id="IPR036259">
    <property type="entry name" value="MFS_trans_sf"/>
</dbReference>
<feature type="transmembrane region" description="Helical" evidence="5">
    <location>
        <begin position="500"/>
        <end position="519"/>
    </location>
</feature>
<evidence type="ECO:0000256" key="1">
    <source>
        <dbReference type="ARBA" id="ARBA00004141"/>
    </source>
</evidence>
<feature type="transmembrane region" description="Helical" evidence="5">
    <location>
        <begin position="209"/>
        <end position="229"/>
    </location>
</feature>
<dbReference type="OrthoDB" id="2585655at2759"/>
<protein>
    <recommendedName>
        <fullName evidence="6">Major facilitator superfamily (MFS) profile domain-containing protein</fullName>
    </recommendedName>
</protein>
<keyword evidence="4 5" id="KW-0472">Membrane</keyword>
<dbReference type="EMBL" id="AMGY01000008">
    <property type="protein sequence ID" value="EXJ79167.1"/>
    <property type="molecule type" value="Genomic_DNA"/>
</dbReference>
<dbReference type="Gene3D" id="1.20.1250.20">
    <property type="entry name" value="MFS general substrate transporter like domains"/>
    <property type="match status" value="1"/>
</dbReference>
<organism evidence="7 8">
    <name type="scientific">Capronia epimyces CBS 606.96</name>
    <dbReference type="NCBI Taxonomy" id="1182542"/>
    <lineage>
        <taxon>Eukaryota</taxon>
        <taxon>Fungi</taxon>
        <taxon>Dikarya</taxon>
        <taxon>Ascomycota</taxon>
        <taxon>Pezizomycotina</taxon>
        <taxon>Eurotiomycetes</taxon>
        <taxon>Chaetothyriomycetidae</taxon>
        <taxon>Chaetothyriales</taxon>
        <taxon>Herpotrichiellaceae</taxon>
        <taxon>Capronia</taxon>
    </lineage>
</organism>
<sequence>MGFGVLDVRSSEHVPGTVFLNEAGRINLELSLEVTATAANGPSATTTLKHDKNIVLVPQPSNSPDDPLMWSKWRKLLFLVAFAYGCGCVGADGPILAAAAVQLATEWEASLSTFISQYNGVLLGCVAVSSLLGNSLAVKYGKRPVYLVTTVFLVAGSFWGAAAKSLGSLTASRALVGLGVGPWEALIPASIADLWFVHQRGFRLGIFNLAIFGGINIAAPISGVIIERYGWRKCMYGISGAHLLQLILAFFFMPETAYHRAQTLNLDTASSDDLSIPIPIPAKDPGAHHVEQTETKAAVTQGRDRDRDGYGSSYVPDTKVFPTLKQLSPWSGYYHPVSLYKITLRPARLLLSPIVSWCTIVFTTCVAWLVLIAVTISQIFSAPPYSFGVEQVGATNVSSFVASVVGVIVAQPLLDGLAVYMSKKNKGIYEPEFRLPLVLSYLLFSAVGFFAWGQSVHALDPWPVPVIVGLGLISFGVQLTTTAVAAYLVDSHRELSGEAFALLGFVTKVFCMGLTFYITDWLVTAGIRNCFFTLGGITAALGISALPMYVWGKRLRGWYHRKLAFHH</sequence>
<dbReference type="GeneID" id="19172755"/>
<evidence type="ECO:0000313" key="8">
    <source>
        <dbReference type="Proteomes" id="UP000019478"/>
    </source>
</evidence>
<dbReference type="GO" id="GO:0022857">
    <property type="term" value="F:transmembrane transporter activity"/>
    <property type="evidence" value="ECO:0007669"/>
    <property type="project" value="InterPro"/>
</dbReference>
<proteinExistence type="predicted"/>
<dbReference type="Proteomes" id="UP000019478">
    <property type="component" value="Unassembled WGS sequence"/>
</dbReference>
<keyword evidence="2 5" id="KW-0812">Transmembrane</keyword>
<dbReference type="PANTHER" id="PTHR23502:SF20">
    <property type="entry name" value="TRANSPORTER, PUTATIVE (AFU_ORTHOLOGUE AFUA_6G13880)-RELATED"/>
    <property type="match status" value="1"/>
</dbReference>
<dbReference type="Pfam" id="PF07690">
    <property type="entry name" value="MFS_1"/>
    <property type="match status" value="1"/>
</dbReference>
<dbReference type="RefSeq" id="XP_007736955.1">
    <property type="nucleotide sequence ID" value="XM_007738765.1"/>
</dbReference>
<dbReference type="InterPro" id="IPR011701">
    <property type="entry name" value="MFS"/>
</dbReference>
<keyword evidence="3 5" id="KW-1133">Transmembrane helix</keyword>